<reference evidence="1 2" key="1">
    <citation type="submission" date="2017-12" db="EMBL/GenBank/DDBJ databases">
        <authorList>
            <person name="Pombert J.-F."/>
            <person name="Haag K.L."/>
            <person name="Ebert D."/>
        </authorList>
    </citation>
    <scope>NUCLEOTIDE SEQUENCE [LARGE SCALE GENOMIC DNA]</scope>
    <source>
        <strain evidence="1">IL-G-3</strain>
    </source>
</reference>
<name>A0A4Q9M3C4_9MICR</name>
<keyword evidence="2" id="KW-1185">Reference proteome</keyword>
<proteinExistence type="predicted"/>
<organism evidence="1 2">
    <name type="scientific">Hamiltosporidium tvaerminnensis</name>
    <dbReference type="NCBI Taxonomy" id="1176355"/>
    <lineage>
        <taxon>Eukaryota</taxon>
        <taxon>Fungi</taxon>
        <taxon>Fungi incertae sedis</taxon>
        <taxon>Microsporidia</taxon>
        <taxon>Dubosqiidae</taxon>
        <taxon>Hamiltosporidium</taxon>
    </lineage>
</organism>
<dbReference type="Proteomes" id="UP000292282">
    <property type="component" value="Unassembled WGS sequence"/>
</dbReference>
<comment type="caution">
    <text evidence="1">The sequence shown here is derived from an EMBL/GenBank/DDBJ whole genome shotgun (WGS) entry which is preliminary data.</text>
</comment>
<dbReference type="EMBL" id="PITK01000149">
    <property type="protein sequence ID" value="TBU20016.1"/>
    <property type="molecule type" value="Genomic_DNA"/>
</dbReference>
<dbReference type="AlphaFoldDB" id="A0A4Q9M3C4"/>
<evidence type="ECO:0000313" key="1">
    <source>
        <dbReference type="EMBL" id="TBU20016.1"/>
    </source>
</evidence>
<accession>A0A4Q9M3C4</accession>
<dbReference type="VEuPathDB" id="MicrosporidiaDB:CWI38_0149p0020"/>
<gene>
    <name evidence="1" type="ORF">CWI38_0149p0020</name>
</gene>
<protein>
    <submittedName>
        <fullName evidence="1">Uncharacterized protein</fullName>
    </submittedName>
</protein>
<evidence type="ECO:0000313" key="2">
    <source>
        <dbReference type="Proteomes" id="UP000292282"/>
    </source>
</evidence>
<sequence>MCFESSLWHNKRSVKQIEKAVFCYYQDRNKTVQIYFADRRRGLEPGPNSEEGFEKGAMDAIKRSEMHEQPAHRSNQASN</sequence>